<accession>A0A7Y9E7G3</accession>
<dbReference type="RefSeq" id="WP_179664174.1">
    <property type="nucleotide sequence ID" value="NZ_JACCBG010000001.1"/>
</dbReference>
<dbReference type="AlphaFoldDB" id="A0A7Y9E7G3"/>
<evidence type="ECO:0000313" key="2">
    <source>
        <dbReference type="EMBL" id="NYD42543.1"/>
    </source>
</evidence>
<reference evidence="2 3" key="1">
    <citation type="submission" date="2020-07" db="EMBL/GenBank/DDBJ databases">
        <title>Sequencing the genomes of 1000 actinobacteria strains.</title>
        <authorList>
            <person name="Klenk H.-P."/>
        </authorList>
    </citation>
    <scope>NUCLEOTIDE SEQUENCE [LARGE SCALE GENOMIC DNA]</scope>
    <source>
        <strain evidence="2 3">DSM 21350</strain>
    </source>
</reference>
<evidence type="ECO:0000256" key="1">
    <source>
        <dbReference type="SAM" id="MobiDB-lite"/>
    </source>
</evidence>
<keyword evidence="3" id="KW-1185">Reference proteome</keyword>
<dbReference type="EMBL" id="JACCBG010000001">
    <property type="protein sequence ID" value="NYD42543.1"/>
    <property type="molecule type" value="Genomic_DNA"/>
</dbReference>
<sequence>MTSWQPTPEEDAEEREFQRPYGPWEAFDRPKDRPKNRPKDRADLEVTWPRLGRAEQEWLRAAVRRLHPGHARPERPG</sequence>
<evidence type="ECO:0000313" key="3">
    <source>
        <dbReference type="Proteomes" id="UP000535511"/>
    </source>
</evidence>
<name>A0A7Y9E7G3_9ACTN</name>
<comment type="caution">
    <text evidence="2">The sequence shown here is derived from an EMBL/GenBank/DDBJ whole genome shotgun (WGS) entry which is preliminary data.</text>
</comment>
<proteinExistence type="predicted"/>
<feature type="compositionally biased region" description="Basic and acidic residues" evidence="1">
    <location>
        <begin position="26"/>
        <end position="44"/>
    </location>
</feature>
<gene>
    <name evidence="2" type="ORF">BJZ21_002626</name>
</gene>
<organism evidence="2 3">
    <name type="scientific">Nocardioides panaciterrulae</name>
    <dbReference type="NCBI Taxonomy" id="661492"/>
    <lineage>
        <taxon>Bacteria</taxon>
        <taxon>Bacillati</taxon>
        <taxon>Actinomycetota</taxon>
        <taxon>Actinomycetes</taxon>
        <taxon>Propionibacteriales</taxon>
        <taxon>Nocardioidaceae</taxon>
        <taxon>Nocardioides</taxon>
    </lineage>
</organism>
<feature type="region of interest" description="Disordered" evidence="1">
    <location>
        <begin position="1"/>
        <end position="44"/>
    </location>
</feature>
<protein>
    <submittedName>
        <fullName evidence="2">Uncharacterized protein</fullName>
    </submittedName>
</protein>
<dbReference type="Proteomes" id="UP000535511">
    <property type="component" value="Unassembled WGS sequence"/>
</dbReference>